<protein>
    <submittedName>
        <fullName evidence="3">Uncharacterized conserved protein YkwD, contains CAP (CSP/antigen 5/PR1) domain</fullName>
    </submittedName>
</protein>
<evidence type="ECO:0000313" key="4">
    <source>
        <dbReference type="Proteomes" id="UP000190102"/>
    </source>
</evidence>
<keyword evidence="4" id="KW-1185">Reference proteome</keyword>
<feature type="chain" id="PRO_5013250455" evidence="1">
    <location>
        <begin position="19"/>
        <end position="151"/>
    </location>
</feature>
<accession>A0A1T4K9J9</accession>
<dbReference type="CDD" id="cd05379">
    <property type="entry name" value="CAP_bacterial"/>
    <property type="match status" value="1"/>
</dbReference>
<proteinExistence type="predicted"/>
<dbReference type="STRING" id="115783.SAMN02745119_00414"/>
<dbReference type="RefSeq" id="WP_078788703.1">
    <property type="nucleotide sequence ID" value="NZ_FUWR01000001.1"/>
</dbReference>
<name>A0A1T4K9J9_9BACT</name>
<dbReference type="SUPFAM" id="SSF55797">
    <property type="entry name" value="PR-1-like"/>
    <property type="match status" value="1"/>
</dbReference>
<feature type="signal peptide" evidence="1">
    <location>
        <begin position="1"/>
        <end position="18"/>
    </location>
</feature>
<dbReference type="Proteomes" id="UP000190102">
    <property type="component" value="Unassembled WGS sequence"/>
</dbReference>
<dbReference type="Pfam" id="PF00188">
    <property type="entry name" value="CAP"/>
    <property type="match status" value="1"/>
</dbReference>
<evidence type="ECO:0000313" key="3">
    <source>
        <dbReference type="EMBL" id="SJZ39081.1"/>
    </source>
</evidence>
<dbReference type="InterPro" id="IPR014044">
    <property type="entry name" value="CAP_dom"/>
</dbReference>
<reference evidence="4" key="1">
    <citation type="submission" date="2017-02" db="EMBL/GenBank/DDBJ databases">
        <authorList>
            <person name="Varghese N."/>
            <person name="Submissions S."/>
        </authorList>
    </citation>
    <scope>NUCLEOTIDE SEQUENCE [LARGE SCALE GENOMIC DNA]</scope>
    <source>
        <strain evidence="4">ATCC BAA-34</strain>
    </source>
</reference>
<dbReference type="PANTHER" id="PTHR31157">
    <property type="entry name" value="SCP DOMAIN-CONTAINING PROTEIN"/>
    <property type="match status" value="1"/>
</dbReference>
<organism evidence="3 4">
    <name type="scientific">Trichlorobacter thiogenes</name>
    <dbReference type="NCBI Taxonomy" id="115783"/>
    <lineage>
        <taxon>Bacteria</taxon>
        <taxon>Pseudomonadati</taxon>
        <taxon>Thermodesulfobacteriota</taxon>
        <taxon>Desulfuromonadia</taxon>
        <taxon>Geobacterales</taxon>
        <taxon>Geobacteraceae</taxon>
        <taxon>Trichlorobacter</taxon>
    </lineage>
</organism>
<dbReference type="InterPro" id="IPR035940">
    <property type="entry name" value="CAP_sf"/>
</dbReference>
<evidence type="ECO:0000256" key="1">
    <source>
        <dbReference type="SAM" id="SignalP"/>
    </source>
</evidence>
<keyword evidence="1" id="KW-0732">Signal</keyword>
<dbReference type="EMBL" id="FUWR01000001">
    <property type="protein sequence ID" value="SJZ39081.1"/>
    <property type="molecule type" value="Genomic_DNA"/>
</dbReference>
<sequence length="151" mass="16232">MQYLLCFVLLMVSTAAHAADTEPENLLALVNRARAEARTCGERQYDAVSPLTANAALQAAAQGHAADLAARNELSHTGANGSKLSDRVKQQGYTYRRVGENVIRSPFGVQSAMKSWLKSPGHCANIMAPDFTEFGAAFEGLYGVQVFGRAK</sequence>
<dbReference type="Gene3D" id="3.40.33.10">
    <property type="entry name" value="CAP"/>
    <property type="match status" value="1"/>
</dbReference>
<feature type="domain" description="SCP" evidence="2">
    <location>
        <begin position="27"/>
        <end position="139"/>
    </location>
</feature>
<dbReference type="OrthoDB" id="68195at2"/>
<evidence type="ECO:0000259" key="2">
    <source>
        <dbReference type="Pfam" id="PF00188"/>
    </source>
</evidence>
<dbReference type="PANTHER" id="PTHR31157:SF1">
    <property type="entry name" value="SCP DOMAIN-CONTAINING PROTEIN"/>
    <property type="match status" value="1"/>
</dbReference>
<dbReference type="AlphaFoldDB" id="A0A1T4K9J9"/>
<gene>
    <name evidence="3" type="ORF">SAMN02745119_00414</name>
</gene>